<evidence type="ECO:0000313" key="2">
    <source>
        <dbReference type="EMBL" id="KAJ3589650.1"/>
    </source>
</evidence>
<evidence type="ECO:0000313" key="3">
    <source>
        <dbReference type="Proteomes" id="UP001148018"/>
    </source>
</evidence>
<gene>
    <name evidence="2" type="ORF">NHX12_010493</name>
</gene>
<dbReference type="EMBL" id="JANIIK010000115">
    <property type="protein sequence ID" value="KAJ3589650.1"/>
    <property type="molecule type" value="Genomic_DNA"/>
</dbReference>
<reference evidence="2" key="1">
    <citation type="submission" date="2022-07" db="EMBL/GenBank/DDBJ databases">
        <title>Chromosome-level genome of Muraenolepis orangiensis.</title>
        <authorList>
            <person name="Kim J."/>
        </authorList>
    </citation>
    <scope>NUCLEOTIDE SEQUENCE</scope>
    <source>
        <strain evidence="2">KU_S4_2022</strain>
        <tissue evidence="2">Muscle</tissue>
    </source>
</reference>
<keyword evidence="3" id="KW-1185">Reference proteome</keyword>
<evidence type="ECO:0000256" key="1">
    <source>
        <dbReference type="SAM" id="MobiDB-lite"/>
    </source>
</evidence>
<protein>
    <submittedName>
        <fullName evidence="2">Uncharacterized protein</fullName>
    </submittedName>
</protein>
<feature type="compositionally biased region" description="Basic and acidic residues" evidence="1">
    <location>
        <begin position="48"/>
        <end position="58"/>
    </location>
</feature>
<organism evidence="2 3">
    <name type="scientific">Muraenolepis orangiensis</name>
    <name type="common">Patagonian moray cod</name>
    <dbReference type="NCBI Taxonomy" id="630683"/>
    <lineage>
        <taxon>Eukaryota</taxon>
        <taxon>Metazoa</taxon>
        <taxon>Chordata</taxon>
        <taxon>Craniata</taxon>
        <taxon>Vertebrata</taxon>
        <taxon>Euteleostomi</taxon>
        <taxon>Actinopterygii</taxon>
        <taxon>Neopterygii</taxon>
        <taxon>Teleostei</taxon>
        <taxon>Neoteleostei</taxon>
        <taxon>Acanthomorphata</taxon>
        <taxon>Zeiogadaria</taxon>
        <taxon>Gadariae</taxon>
        <taxon>Gadiformes</taxon>
        <taxon>Muraenolepidoidei</taxon>
        <taxon>Muraenolepididae</taxon>
        <taxon>Muraenolepis</taxon>
    </lineage>
</organism>
<feature type="compositionally biased region" description="Pro residues" evidence="1">
    <location>
        <begin position="19"/>
        <end position="37"/>
    </location>
</feature>
<sequence length="58" mass="6325">MEREGEGAGSSVQCQDNWTPPPPNAPTADPSLPPPVAPWRGCRRDRRVRVADTLDTRG</sequence>
<dbReference type="AlphaFoldDB" id="A0A9Q0DJ77"/>
<dbReference type="Proteomes" id="UP001148018">
    <property type="component" value="Unassembled WGS sequence"/>
</dbReference>
<accession>A0A9Q0DJ77</accession>
<name>A0A9Q0DJ77_9TELE</name>
<proteinExistence type="predicted"/>
<comment type="caution">
    <text evidence="2">The sequence shown here is derived from an EMBL/GenBank/DDBJ whole genome shotgun (WGS) entry which is preliminary data.</text>
</comment>
<feature type="region of interest" description="Disordered" evidence="1">
    <location>
        <begin position="1"/>
        <end position="58"/>
    </location>
</feature>
<feature type="non-terminal residue" evidence="2">
    <location>
        <position position="58"/>
    </location>
</feature>